<keyword evidence="2" id="KW-1185">Reference proteome</keyword>
<evidence type="ECO:0000313" key="2">
    <source>
        <dbReference type="Proteomes" id="UP000434172"/>
    </source>
</evidence>
<evidence type="ECO:0000313" key="1">
    <source>
        <dbReference type="EMBL" id="KAF0332248.1"/>
    </source>
</evidence>
<gene>
    <name evidence="1" type="ORF">GQ607_000264</name>
</gene>
<dbReference type="Proteomes" id="UP000434172">
    <property type="component" value="Unassembled WGS sequence"/>
</dbReference>
<proteinExistence type="predicted"/>
<dbReference type="EMBL" id="WOWK01000001">
    <property type="protein sequence ID" value="KAF0332248.1"/>
    <property type="molecule type" value="Genomic_DNA"/>
</dbReference>
<comment type="caution">
    <text evidence="1">The sequence shown here is derived from an EMBL/GenBank/DDBJ whole genome shotgun (WGS) entry which is preliminary data.</text>
</comment>
<accession>A0A8H3WQA5</accession>
<name>A0A8H3WQA5_9PEZI</name>
<reference evidence="1 2" key="1">
    <citation type="submission" date="2019-12" db="EMBL/GenBank/DDBJ databases">
        <title>A genome sequence resource for the geographically widespread anthracnose pathogen Colletotrichum asianum.</title>
        <authorList>
            <person name="Meng Y."/>
        </authorList>
    </citation>
    <scope>NUCLEOTIDE SEQUENCE [LARGE SCALE GENOMIC DNA]</scope>
    <source>
        <strain evidence="1 2">ICMP 18580</strain>
    </source>
</reference>
<sequence length="147" mass="16998">MVRHLRYCPATWDCGECSNSKCQYVAANSQAWFDCDHDWHFKCENQPSHLARSVQLLGRVIVDDPDDWLSLIDIEGLVWVGSWMPWVEGRREHRGWRSKPSIRGTRQAAAAGDVRGGLPCCQDPERWTKDMWRYCFSAWDEPASKLG</sequence>
<protein>
    <submittedName>
        <fullName evidence="1">Uncharacterized protein</fullName>
    </submittedName>
</protein>
<organism evidence="1 2">
    <name type="scientific">Colletotrichum asianum</name>
    <dbReference type="NCBI Taxonomy" id="702518"/>
    <lineage>
        <taxon>Eukaryota</taxon>
        <taxon>Fungi</taxon>
        <taxon>Dikarya</taxon>
        <taxon>Ascomycota</taxon>
        <taxon>Pezizomycotina</taxon>
        <taxon>Sordariomycetes</taxon>
        <taxon>Hypocreomycetidae</taxon>
        <taxon>Glomerellales</taxon>
        <taxon>Glomerellaceae</taxon>
        <taxon>Colletotrichum</taxon>
        <taxon>Colletotrichum gloeosporioides species complex</taxon>
    </lineage>
</organism>
<dbReference type="AlphaFoldDB" id="A0A8H3WQA5"/>